<evidence type="ECO:0000259" key="1">
    <source>
        <dbReference type="Pfam" id="PF06094"/>
    </source>
</evidence>
<keyword evidence="3" id="KW-1185">Reference proteome</keyword>
<dbReference type="Proteomes" id="UP001500742">
    <property type="component" value="Unassembled WGS sequence"/>
</dbReference>
<sequence>MPIEFTNIDTNLPLPLFEAILNMEITSSYLFVYGTLLINGNQYAVYLQKHCKLVGEGKIKGRLYDIGQYPGAIIDANAQQYIHGSIYLMDNVENVLEIIDEYEGLGSDEPQPYEYTRRVVYIETNNGIVACWVYLYNWDVHHFPEVSGGKYLDHINLNGKI</sequence>
<organism evidence="2 3">
    <name type="scientific">Mucilaginibacter dorajii</name>
    <dbReference type="NCBI Taxonomy" id="692994"/>
    <lineage>
        <taxon>Bacteria</taxon>
        <taxon>Pseudomonadati</taxon>
        <taxon>Bacteroidota</taxon>
        <taxon>Sphingobacteriia</taxon>
        <taxon>Sphingobacteriales</taxon>
        <taxon>Sphingobacteriaceae</taxon>
        <taxon>Mucilaginibacter</taxon>
    </lineage>
</organism>
<evidence type="ECO:0000313" key="2">
    <source>
        <dbReference type="EMBL" id="GAA3985148.1"/>
    </source>
</evidence>
<dbReference type="InterPro" id="IPR013024">
    <property type="entry name" value="GGCT-like"/>
</dbReference>
<dbReference type="Gene3D" id="3.10.490.10">
    <property type="entry name" value="Gamma-glutamyl cyclotransferase-like"/>
    <property type="match status" value="1"/>
</dbReference>
<evidence type="ECO:0000313" key="3">
    <source>
        <dbReference type="Proteomes" id="UP001500742"/>
    </source>
</evidence>
<reference evidence="3" key="1">
    <citation type="journal article" date="2019" name="Int. J. Syst. Evol. Microbiol.">
        <title>The Global Catalogue of Microorganisms (GCM) 10K type strain sequencing project: providing services to taxonomists for standard genome sequencing and annotation.</title>
        <authorList>
            <consortium name="The Broad Institute Genomics Platform"/>
            <consortium name="The Broad Institute Genome Sequencing Center for Infectious Disease"/>
            <person name="Wu L."/>
            <person name="Ma J."/>
        </authorList>
    </citation>
    <scope>NUCLEOTIDE SEQUENCE [LARGE SCALE GENOMIC DNA]</scope>
    <source>
        <strain evidence="3">JCM 16601</strain>
    </source>
</reference>
<protein>
    <submittedName>
        <fullName evidence="2">Gamma-glutamylcyclotransferase</fullName>
    </submittedName>
</protein>
<dbReference type="CDD" id="cd06661">
    <property type="entry name" value="GGCT_like"/>
    <property type="match status" value="1"/>
</dbReference>
<dbReference type="InterPro" id="IPR036568">
    <property type="entry name" value="GGCT-like_sf"/>
</dbReference>
<dbReference type="SUPFAM" id="SSF110857">
    <property type="entry name" value="Gamma-glutamyl cyclotransferase-like"/>
    <property type="match status" value="1"/>
</dbReference>
<feature type="domain" description="Gamma-glutamylcyclotransferase AIG2-like" evidence="1">
    <location>
        <begin position="30"/>
        <end position="151"/>
    </location>
</feature>
<dbReference type="EMBL" id="BAAAZC010000028">
    <property type="protein sequence ID" value="GAA3985148.1"/>
    <property type="molecule type" value="Genomic_DNA"/>
</dbReference>
<dbReference type="InterPro" id="IPR009288">
    <property type="entry name" value="AIG2-like_dom"/>
</dbReference>
<dbReference type="Pfam" id="PF06094">
    <property type="entry name" value="GGACT"/>
    <property type="match status" value="1"/>
</dbReference>
<proteinExistence type="predicted"/>
<name>A0ABP7QMY3_9SPHI</name>
<gene>
    <name evidence="2" type="ORF">GCM10022210_41560</name>
</gene>
<accession>A0ABP7QMY3</accession>
<comment type="caution">
    <text evidence="2">The sequence shown here is derived from an EMBL/GenBank/DDBJ whole genome shotgun (WGS) entry which is preliminary data.</text>
</comment>